<accession>A0A1N6V9T7</accession>
<dbReference type="STRING" id="34027.SAMN05421829_106206"/>
<dbReference type="AlphaFoldDB" id="A0A1N6V9T7"/>
<evidence type="ECO:0000313" key="1">
    <source>
        <dbReference type="EMBL" id="SIQ74602.1"/>
    </source>
</evidence>
<evidence type="ECO:0000313" key="2">
    <source>
        <dbReference type="Proteomes" id="UP000186819"/>
    </source>
</evidence>
<protein>
    <submittedName>
        <fullName evidence="1">Uncharacterized protein</fullName>
    </submittedName>
</protein>
<sequence>MQRRIDDHGHILDERPDEWAGFELDGSGIGIRFPTVAEGWVLDAVLWKLGDPMLVDELSELSAVETQGYFLLGSHTRYGRPGDLYRHLIHGQVYEDRYAWPHKRRICSENDAHALHLVFSGLQRATGKRIYALLKAQLLLSVLSRQSEDGGFRHGEWSNAMESHFRLHCSAMHLMMDSLDERSDPVVRDALGRAADFIAGKHDVTAAGAWFYHDELECSADGMARGPFRWWPSAALGKSPQNMLVLNTHLDALVALDRYHRLTGDDRFASLVESGFGAARVVLALRPMEWLYRILFSAIELGLMPTTQAAVLPAWKRMWKRIGWKVFVPRLPRIKTRYPRLTMPGGYIDRELSLQGWANDYLAVNLMDLVRSASDSRRAVFMPFVEGIVAFCTRTQIALRWLEQDHRAYAVGFLAEALYLLCRRESRPALDAMLAESLVLCVRHGLGVPPSLLGANTEAQQAGATRVPRTATADLVVADLSGAGRVACLVVNAGTSSVSLPAALELVPTGWRVPSGDLAPGAWLRVVP</sequence>
<gene>
    <name evidence="1" type="ORF">SAMN05421829_106206</name>
</gene>
<dbReference type="Proteomes" id="UP000186819">
    <property type="component" value="Unassembled WGS sequence"/>
</dbReference>
<dbReference type="EMBL" id="FTMD01000006">
    <property type="protein sequence ID" value="SIQ74602.1"/>
    <property type="molecule type" value="Genomic_DNA"/>
</dbReference>
<organism evidence="1 2">
    <name type="scientific">Aromatoleum tolulyticum</name>
    <dbReference type="NCBI Taxonomy" id="34027"/>
    <lineage>
        <taxon>Bacteria</taxon>
        <taxon>Pseudomonadati</taxon>
        <taxon>Pseudomonadota</taxon>
        <taxon>Betaproteobacteria</taxon>
        <taxon>Rhodocyclales</taxon>
        <taxon>Rhodocyclaceae</taxon>
        <taxon>Aromatoleum</taxon>
    </lineage>
</organism>
<proteinExistence type="predicted"/>
<keyword evidence="2" id="KW-1185">Reference proteome</keyword>
<name>A0A1N6V9T7_9RHOO</name>
<reference evidence="2" key="1">
    <citation type="submission" date="2017-01" db="EMBL/GenBank/DDBJ databases">
        <authorList>
            <person name="Varghese N."/>
            <person name="Submissions S."/>
        </authorList>
    </citation>
    <scope>NUCLEOTIDE SEQUENCE [LARGE SCALE GENOMIC DNA]</scope>
    <source>
        <strain evidence="2">ATCC 51758</strain>
    </source>
</reference>